<accession>A0A2V3J443</accession>
<dbReference type="AlphaFoldDB" id="A0A2V3J443"/>
<reference evidence="1 2" key="1">
    <citation type="journal article" date="2018" name="Mol. Biol. Evol.">
        <title>Analysis of the draft genome of the red seaweed Gracilariopsis chorda provides insights into genome size evolution in Rhodophyta.</title>
        <authorList>
            <person name="Lee J."/>
            <person name="Yang E.C."/>
            <person name="Graf L."/>
            <person name="Yang J.H."/>
            <person name="Qiu H."/>
            <person name="Zel Zion U."/>
            <person name="Chan C.X."/>
            <person name="Stephens T.G."/>
            <person name="Weber A.P.M."/>
            <person name="Boo G.H."/>
            <person name="Boo S.M."/>
            <person name="Kim K.M."/>
            <person name="Shin Y."/>
            <person name="Jung M."/>
            <person name="Lee S.J."/>
            <person name="Yim H.S."/>
            <person name="Lee J.H."/>
            <person name="Bhattacharya D."/>
            <person name="Yoon H.S."/>
        </authorList>
    </citation>
    <scope>NUCLEOTIDE SEQUENCE [LARGE SCALE GENOMIC DNA]</scope>
    <source>
        <strain evidence="1 2">SKKU-2015</strain>
        <tissue evidence="1">Whole body</tissue>
    </source>
</reference>
<sequence length="103" mass="11488">MTIAPMRSRIEAFARDAFARSILFAKNDESSLVFLHSSFPDFVVGRISDLPNSHVFEADSLPHPFSSIVYQMRAFKTVSNLQVTTVGTYQKAQEYLLGADAIT</sequence>
<name>A0A2V3J443_9FLOR</name>
<proteinExistence type="predicted"/>
<evidence type="ECO:0000313" key="1">
    <source>
        <dbReference type="EMBL" id="PXF49221.1"/>
    </source>
</evidence>
<protein>
    <submittedName>
        <fullName evidence="1">Uncharacterized protein</fullName>
    </submittedName>
</protein>
<dbReference type="EMBL" id="NBIV01000007">
    <property type="protein sequence ID" value="PXF49221.1"/>
    <property type="molecule type" value="Genomic_DNA"/>
</dbReference>
<organism evidence="1 2">
    <name type="scientific">Gracilariopsis chorda</name>
    <dbReference type="NCBI Taxonomy" id="448386"/>
    <lineage>
        <taxon>Eukaryota</taxon>
        <taxon>Rhodophyta</taxon>
        <taxon>Florideophyceae</taxon>
        <taxon>Rhodymeniophycidae</taxon>
        <taxon>Gracilariales</taxon>
        <taxon>Gracilariaceae</taxon>
        <taxon>Gracilariopsis</taxon>
    </lineage>
</organism>
<dbReference type="Proteomes" id="UP000247409">
    <property type="component" value="Unassembled WGS sequence"/>
</dbReference>
<dbReference type="OrthoDB" id="2014201at2759"/>
<evidence type="ECO:0000313" key="2">
    <source>
        <dbReference type="Proteomes" id="UP000247409"/>
    </source>
</evidence>
<keyword evidence="2" id="KW-1185">Reference proteome</keyword>
<gene>
    <name evidence="1" type="ORF">BWQ96_01010</name>
</gene>
<comment type="caution">
    <text evidence="1">The sequence shown here is derived from an EMBL/GenBank/DDBJ whole genome shotgun (WGS) entry which is preliminary data.</text>
</comment>